<keyword evidence="7 9" id="KW-0804">Transcription</keyword>
<organism evidence="15 16">
    <name type="scientific">Paraglomus brasilianum</name>
    <dbReference type="NCBI Taxonomy" id="144538"/>
    <lineage>
        <taxon>Eukaryota</taxon>
        <taxon>Fungi</taxon>
        <taxon>Fungi incertae sedis</taxon>
        <taxon>Mucoromycota</taxon>
        <taxon>Glomeromycotina</taxon>
        <taxon>Glomeromycetes</taxon>
        <taxon>Paraglomerales</taxon>
        <taxon>Paraglomeraceae</taxon>
        <taxon>Paraglomus</taxon>
    </lineage>
</organism>
<keyword evidence="16" id="KW-1185">Reference proteome</keyword>
<evidence type="ECO:0000256" key="3">
    <source>
        <dbReference type="ARBA" id="ARBA00022478"/>
    </source>
</evidence>
<comment type="subunit">
    <text evidence="2">Component of the RNA polymerase II (Pol II) complex consisting of 12 subunits.</text>
</comment>
<dbReference type="Proteomes" id="UP000789739">
    <property type="component" value="Unassembled WGS sequence"/>
</dbReference>
<dbReference type="GO" id="GO:0006367">
    <property type="term" value="P:transcription initiation at RNA polymerase II promoter"/>
    <property type="evidence" value="ECO:0007669"/>
    <property type="project" value="TreeGrafter"/>
</dbReference>
<keyword evidence="5 11" id="KW-0863">Zinc-finger</keyword>
<dbReference type="GO" id="GO:0006283">
    <property type="term" value="P:transcription-coupled nucleotide-excision repair"/>
    <property type="evidence" value="ECO:0007669"/>
    <property type="project" value="TreeGrafter"/>
</dbReference>
<evidence type="ECO:0000256" key="12">
    <source>
        <dbReference type="RuleBase" id="RU003474"/>
    </source>
</evidence>
<dbReference type="PANTHER" id="PTHR11239">
    <property type="entry name" value="DNA-DIRECTED RNA POLYMERASE"/>
    <property type="match status" value="1"/>
</dbReference>
<dbReference type="PIRSF" id="PIRSF005586">
    <property type="entry name" value="RNApol_RpoM"/>
    <property type="match status" value="1"/>
</dbReference>
<dbReference type="EMBL" id="CAJVPI010000008">
    <property type="protein sequence ID" value="CAG8453516.1"/>
    <property type="molecule type" value="Genomic_DNA"/>
</dbReference>
<keyword evidence="3 9" id="KW-0240">DNA-directed RNA polymerase</keyword>
<dbReference type="SMART" id="SM00440">
    <property type="entry name" value="ZnF_C2C2"/>
    <property type="match status" value="1"/>
</dbReference>
<evidence type="ECO:0000256" key="5">
    <source>
        <dbReference type="ARBA" id="ARBA00022771"/>
    </source>
</evidence>
<dbReference type="PANTHER" id="PTHR11239:SF1">
    <property type="entry name" value="DNA-DIRECTED RNA POLYMERASE II SUBUNIT RPB9"/>
    <property type="match status" value="1"/>
</dbReference>
<feature type="region of interest" description="Disordered" evidence="13">
    <location>
        <begin position="102"/>
        <end position="122"/>
    </location>
</feature>
<gene>
    <name evidence="15" type="ORF">PBRASI_LOCUS173</name>
</gene>
<feature type="binding site" evidence="10">
    <location>
        <position position="17"/>
    </location>
    <ligand>
        <name>Zn(2+)</name>
        <dbReference type="ChEBI" id="CHEBI:29105"/>
        <label>1</label>
    </ligand>
</feature>
<name>A0A9N8VJV8_9GLOM</name>
<feature type="domain" description="TFIIS-type" evidence="14">
    <location>
        <begin position="59"/>
        <end position="101"/>
    </location>
</feature>
<feature type="binding site" evidence="10">
    <location>
        <position position="63"/>
    </location>
    <ligand>
        <name>Zn(2+)</name>
        <dbReference type="ChEBI" id="CHEBI:29105"/>
        <label>2</label>
    </ligand>
</feature>
<evidence type="ECO:0000256" key="13">
    <source>
        <dbReference type="SAM" id="MobiDB-lite"/>
    </source>
</evidence>
<evidence type="ECO:0000256" key="10">
    <source>
        <dbReference type="PIRSR" id="PIRSR005586-1"/>
    </source>
</evidence>
<dbReference type="GO" id="GO:0003899">
    <property type="term" value="F:DNA-directed RNA polymerase activity"/>
    <property type="evidence" value="ECO:0007669"/>
    <property type="project" value="InterPro"/>
</dbReference>
<dbReference type="CDD" id="cd10508">
    <property type="entry name" value="Zn-ribbon_RPB9"/>
    <property type="match status" value="1"/>
</dbReference>
<accession>A0A9N8VJV8</accession>
<evidence type="ECO:0000259" key="14">
    <source>
        <dbReference type="PROSITE" id="PS51133"/>
    </source>
</evidence>
<dbReference type="FunFam" id="2.20.25.10:FF:000004">
    <property type="entry name" value="DNA-directed RNA polymerase subunit"/>
    <property type="match status" value="1"/>
</dbReference>
<feature type="binding site" evidence="10">
    <location>
        <position position="96"/>
    </location>
    <ligand>
        <name>Zn(2+)</name>
        <dbReference type="ChEBI" id="CHEBI:29105"/>
        <label>2</label>
    </ligand>
</feature>
<dbReference type="InterPro" id="IPR012164">
    <property type="entry name" value="Rpa12/Rpb9/Rpc10/TFS"/>
</dbReference>
<evidence type="ECO:0000256" key="2">
    <source>
        <dbReference type="ARBA" id="ARBA00011730"/>
    </source>
</evidence>
<comment type="caution">
    <text evidence="15">The sequence shown here is derived from an EMBL/GenBank/DDBJ whole genome shotgun (WGS) entry which is preliminary data.</text>
</comment>
<dbReference type="InterPro" id="IPR034012">
    <property type="entry name" value="Zn_ribbon_RPB9_C"/>
</dbReference>
<feature type="binding site" evidence="10">
    <location>
        <position position="66"/>
    </location>
    <ligand>
        <name>Zn(2+)</name>
        <dbReference type="ChEBI" id="CHEBI:29105"/>
        <label>2</label>
    </ligand>
</feature>
<dbReference type="Gene3D" id="2.20.25.10">
    <property type="match status" value="2"/>
</dbReference>
<keyword evidence="4 10" id="KW-0479">Metal-binding</keyword>
<proteinExistence type="inferred from homology"/>
<dbReference type="GO" id="GO:0005665">
    <property type="term" value="C:RNA polymerase II, core complex"/>
    <property type="evidence" value="ECO:0007669"/>
    <property type="project" value="TreeGrafter"/>
</dbReference>
<evidence type="ECO:0000313" key="15">
    <source>
        <dbReference type="EMBL" id="CAG8453516.1"/>
    </source>
</evidence>
<evidence type="ECO:0000256" key="4">
    <source>
        <dbReference type="ARBA" id="ARBA00022723"/>
    </source>
</evidence>
<reference evidence="15" key="1">
    <citation type="submission" date="2021-06" db="EMBL/GenBank/DDBJ databases">
        <authorList>
            <person name="Kallberg Y."/>
            <person name="Tangrot J."/>
            <person name="Rosling A."/>
        </authorList>
    </citation>
    <scope>NUCLEOTIDE SEQUENCE</scope>
    <source>
        <strain evidence="15">BR232B</strain>
    </source>
</reference>
<evidence type="ECO:0000256" key="9">
    <source>
        <dbReference type="PIRNR" id="PIRNR005586"/>
    </source>
</evidence>
<dbReference type="AlphaFoldDB" id="A0A9N8VJV8"/>
<comment type="function">
    <text evidence="9">DNA-dependent RNA polymerase catalyzes the transcription of DNA into RNA using the four ribonucleoside triphosphates as substrates.</text>
</comment>
<dbReference type="GO" id="GO:0005730">
    <property type="term" value="C:nucleolus"/>
    <property type="evidence" value="ECO:0007669"/>
    <property type="project" value="UniProtKB-SubCell"/>
</dbReference>
<keyword evidence="6 10" id="KW-0862">Zinc</keyword>
<dbReference type="GO" id="GO:0008270">
    <property type="term" value="F:zinc ion binding"/>
    <property type="evidence" value="ECO:0007669"/>
    <property type="project" value="UniProtKB-KW"/>
</dbReference>
<comment type="subcellular location">
    <subcellularLocation>
        <location evidence="1">Nucleus</location>
        <location evidence="1">Nucleolus</location>
    </subcellularLocation>
</comment>
<comment type="similarity">
    <text evidence="9 12">Belongs to the archaeal rpoM/eukaryotic RPA12/RPB9/RPC11 RNA polymerase family.</text>
</comment>
<evidence type="ECO:0000256" key="7">
    <source>
        <dbReference type="ARBA" id="ARBA00023163"/>
    </source>
</evidence>
<dbReference type="Pfam" id="PF01096">
    <property type="entry name" value="Zn_ribbon_TFIIS"/>
    <property type="match status" value="1"/>
</dbReference>
<dbReference type="InterPro" id="IPR001529">
    <property type="entry name" value="Zn_ribbon_RPB9"/>
</dbReference>
<protein>
    <recommendedName>
        <fullName evidence="9">DNA-directed RNA polymerase subunit</fullName>
    </recommendedName>
</protein>
<evidence type="ECO:0000256" key="1">
    <source>
        <dbReference type="ARBA" id="ARBA00004604"/>
    </source>
</evidence>
<evidence type="ECO:0000256" key="6">
    <source>
        <dbReference type="ARBA" id="ARBA00022833"/>
    </source>
</evidence>
<sequence>MLYPRQDKERETLLYACRNCEYQEGSENSLVYRNDIDPPDSEQTQIISDLAADPTLPRTEKLCPQCGHNEAVFFESHSRRADAKMTLYYVCADTTCGYRWTDNPEHAQNTQSQNDDEDSLEF</sequence>
<feature type="binding site" evidence="10">
    <location>
        <position position="91"/>
    </location>
    <ligand>
        <name>Zn(2+)</name>
        <dbReference type="ChEBI" id="CHEBI:29105"/>
        <label>2</label>
    </ligand>
</feature>
<keyword evidence="8 9" id="KW-0539">Nucleus</keyword>
<dbReference type="SMART" id="SM00661">
    <property type="entry name" value="RPOL9"/>
    <property type="match status" value="1"/>
</dbReference>
<dbReference type="OrthoDB" id="282270at2759"/>
<evidence type="ECO:0000256" key="8">
    <source>
        <dbReference type="ARBA" id="ARBA00023242"/>
    </source>
</evidence>
<dbReference type="GO" id="GO:0003676">
    <property type="term" value="F:nucleic acid binding"/>
    <property type="evidence" value="ECO:0007669"/>
    <property type="project" value="InterPro"/>
</dbReference>
<feature type="binding site" evidence="10">
    <location>
        <position position="20"/>
    </location>
    <ligand>
        <name>Zn(2+)</name>
        <dbReference type="ChEBI" id="CHEBI:29105"/>
        <label>1</label>
    </ligand>
</feature>
<evidence type="ECO:0000313" key="16">
    <source>
        <dbReference type="Proteomes" id="UP000789739"/>
    </source>
</evidence>
<evidence type="ECO:0000256" key="11">
    <source>
        <dbReference type="PROSITE-ProRule" id="PRU00472"/>
    </source>
</evidence>
<dbReference type="SUPFAM" id="SSF57783">
    <property type="entry name" value="Zinc beta-ribbon"/>
    <property type="match status" value="2"/>
</dbReference>
<dbReference type="GO" id="GO:0001193">
    <property type="term" value="P:maintenance of transcriptional fidelity during transcription elongation by RNA polymerase II"/>
    <property type="evidence" value="ECO:0007669"/>
    <property type="project" value="TreeGrafter"/>
</dbReference>
<dbReference type="PROSITE" id="PS51133">
    <property type="entry name" value="ZF_TFIIS_2"/>
    <property type="match status" value="1"/>
</dbReference>
<dbReference type="InterPro" id="IPR001222">
    <property type="entry name" value="Znf_TFIIS"/>
</dbReference>